<feature type="region of interest" description="Disordered" evidence="1">
    <location>
        <begin position="1030"/>
        <end position="1088"/>
    </location>
</feature>
<dbReference type="EMBL" id="QGDH01000165">
    <property type="protein sequence ID" value="RAR04026.1"/>
    <property type="molecule type" value="Genomic_DNA"/>
</dbReference>
<evidence type="ECO:0000313" key="2">
    <source>
        <dbReference type="EMBL" id="RAR04026.1"/>
    </source>
</evidence>
<dbReference type="InterPro" id="IPR011009">
    <property type="entry name" value="Kinase-like_dom_sf"/>
</dbReference>
<keyword evidence="3" id="KW-1185">Reference proteome</keyword>
<evidence type="ECO:0000313" key="3">
    <source>
        <dbReference type="Proteomes" id="UP000249619"/>
    </source>
</evidence>
<dbReference type="AlphaFoldDB" id="A0A364MUM8"/>
<feature type="compositionally biased region" description="Polar residues" evidence="1">
    <location>
        <begin position="1149"/>
        <end position="1171"/>
    </location>
</feature>
<feature type="compositionally biased region" description="Polar residues" evidence="1">
    <location>
        <begin position="1179"/>
        <end position="1189"/>
    </location>
</feature>
<proteinExistence type="predicted"/>
<feature type="region of interest" description="Disordered" evidence="1">
    <location>
        <begin position="830"/>
        <end position="859"/>
    </location>
</feature>
<feature type="region of interest" description="Disordered" evidence="1">
    <location>
        <begin position="874"/>
        <end position="917"/>
    </location>
</feature>
<feature type="compositionally biased region" description="Acidic residues" evidence="1">
    <location>
        <begin position="1036"/>
        <end position="1045"/>
    </location>
</feature>
<gene>
    <name evidence="2" type="ORF">DDE83_008000</name>
</gene>
<feature type="region of interest" description="Disordered" evidence="1">
    <location>
        <begin position="1141"/>
        <end position="1233"/>
    </location>
</feature>
<feature type="compositionally biased region" description="Low complexity" evidence="1">
    <location>
        <begin position="1222"/>
        <end position="1233"/>
    </location>
</feature>
<accession>A0A364MUM8</accession>
<dbReference type="Proteomes" id="UP000249619">
    <property type="component" value="Unassembled WGS sequence"/>
</dbReference>
<name>A0A364MUM8_STELY</name>
<evidence type="ECO:0000256" key="1">
    <source>
        <dbReference type="SAM" id="MobiDB-lite"/>
    </source>
</evidence>
<reference evidence="3" key="1">
    <citation type="submission" date="2018-05" db="EMBL/GenBank/DDBJ databases">
        <title>Draft genome sequence of Stemphylium lycopersici strain CIDEFI 213.</title>
        <authorList>
            <person name="Medina R."/>
            <person name="Franco M.E.E."/>
            <person name="Lucentini C.G."/>
            <person name="Saparrat M.C.N."/>
            <person name="Balatti P.A."/>
        </authorList>
    </citation>
    <scope>NUCLEOTIDE SEQUENCE [LARGE SCALE GENOMIC DNA]</scope>
    <source>
        <strain evidence="3">CIDEFI 213</strain>
    </source>
</reference>
<evidence type="ECO:0008006" key="4">
    <source>
        <dbReference type="Google" id="ProtNLM"/>
    </source>
</evidence>
<protein>
    <recommendedName>
        <fullName evidence="4">Protein kinase domain-containing protein</fullName>
    </recommendedName>
</protein>
<sequence>MSLTHYQEDRMMFTGSEGHPPIPAGVPVSDIVAIITVRDPQALHVNRHTTHSKEELRTPVEGGDWSLDGCHIFLPLIQDQAVYSIGRSNSRGANGSTRDVYLPGTSAGIHQFDLIPVWDNDCWRLQSASETVAEVNGVPLQKSTHRTQKLEIQLPHAIYLRRDRVNRIIVDGLQADIWLLKSVRELYPSQTFELPELQARLQNVSSRDEIWAQDRHILIDEQVSTRSHRAVERFTGNIETVKLFRDDVNGQRDRNAEISKFAKAEVDASVVRYIRSAEVNQIPSAITETHQGYMSYAALENEIKSKHPGTRFAIASRLLRRLFSALAFFHFHGIIHGQVSKESVLLRLVDFKVESVLLADYSSATSFDSGAVVPLEDMVRDSRPAIEIVENCCELWQLRKAATKDARNEEFMAKKTEEARQEFRVVERVVADFFGPKGNSPSSAKGKKLLRLLDVKQNQWHIAQNEQIHNATRREVGACRAAKIEEMEQEWESVQPPFQPGEHQCMLLTLGHPYLDGLVSTLYHDRWDATPREVCEKIVEIAGSAEEPWLTFPVKRIVSFTQGELGFKKSCILDWLAGCCEAYSEWRHVIDEECKRLIKPRNGHIWHEQIRDLQSALLTFRALPAFMRETLARLAADDIKDRPVTHIMETHQIVYHRPSRMFNITQMHRLVSPQQLTLCINNANLHCENFVEVRGEPKLEGLYVPLSLLLAFGMQFHLSVSVPSHAQELPAYDPADFSHVFHHVVLAHTGLVPWASVTREGKQFNFNAPLSPMAYEQSSTFLPTYFGNMKVLPKKPQGREVYPRPEHWWSFQTAEEIDEAAEQWRQKVLRAKNKSKATSSQPPEAGEAASPTPADKDAKMSRLMRYLGRRKRAWAQPVTSTKRRVDQKSAEGVVPTADNSGNLPLNADSRPADAPPEQRSSVLMSFLDKTVQGLERQAQGYAEGPSVGFPLTLEASFYRRSANENLLHTSAPQEPVAAKRAFTVASEGSFDIEDDIRQTEQWLSILDRATDGPQVAGLFNLDFHHTFRARGGGSDTEADSDEENAEKEKSSNRGETGNGGPKSPAEDLGDIIPLPSPTHQPGKLKRKLTRSLTAGSGTHMSPGMGGRIPLSHSFGGRSNYFHTPLASAQFLSRSFNQAQVHDENRLPINHTTGNSPSNTPLPSIPQKTPQMESRPAPTVLSSPPQSASEPSGPILAVSDWLRNQGGAGYDEDLPSTDDGRSSSEGSRGSDGSE</sequence>
<comment type="caution">
    <text evidence="2">The sequence shown here is derived from an EMBL/GenBank/DDBJ whole genome shotgun (WGS) entry which is preliminary data.</text>
</comment>
<organism evidence="2 3">
    <name type="scientific">Stemphylium lycopersici</name>
    <name type="common">Tomato gray leaf spot disease fungus</name>
    <name type="synonym">Thyrospora lycopersici</name>
    <dbReference type="NCBI Taxonomy" id="183478"/>
    <lineage>
        <taxon>Eukaryota</taxon>
        <taxon>Fungi</taxon>
        <taxon>Dikarya</taxon>
        <taxon>Ascomycota</taxon>
        <taxon>Pezizomycotina</taxon>
        <taxon>Dothideomycetes</taxon>
        <taxon>Pleosporomycetidae</taxon>
        <taxon>Pleosporales</taxon>
        <taxon>Pleosporineae</taxon>
        <taxon>Pleosporaceae</taxon>
        <taxon>Stemphylium</taxon>
    </lineage>
</organism>
<dbReference type="SUPFAM" id="SSF56112">
    <property type="entry name" value="Protein kinase-like (PK-like)"/>
    <property type="match status" value="1"/>
</dbReference>